<evidence type="ECO:0000313" key="2">
    <source>
        <dbReference type="EMBL" id="KAK1649644.1"/>
    </source>
</evidence>
<evidence type="ECO:0000313" key="3">
    <source>
        <dbReference type="Proteomes" id="UP001231189"/>
    </source>
</evidence>
<dbReference type="AlphaFoldDB" id="A0AAD8SDB7"/>
<sequence>MGITMRMLEETDTCFHGILPTSPAYSIGKVFLNVVFGKPDNFRKEKFELKMHGNNGTNITVYGSFSRSDNCDREFQKIAAKFGLRQEAVDLPSKSLARDDREDERVRRMKKKPDDLATEVTAVKTSAADGTAVIEENKSLVITAQNPGEIGEASKTVDAVDKLEDKENPPLV</sequence>
<organism evidence="2 3">
    <name type="scientific">Lolium multiflorum</name>
    <name type="common">Italian ryegrass</name>
    <name type="synonym">Lolium perenne subsp. multiflorum</name>
    <dbReference type="NCBI Taxonomy" id="4521"/>
    <lineage>
        <taxon>Eukaryota</taxon>
        <taxon>Viridiplantae</taxon>
        <taxon>Streptophyta</taxon>
        <taxon>Embryophyta</taxon>
        <taxon>Tracheophyta</taxon>
        <taxon>Spermatophyta</taxon>
        <taxon>Magnoliopsida</taxon>
        <taxon>Liliopsida</taxon>
        <taxon>Poales</taxon>
        <taxon>Poaceae</taxon>
        <taxon>BOP clade</taxon>
        <taxon>Pooideae</taxon>
        <taxon>Poodae</taxon>
        <taxon>Poeae</taxon>
        <taxon>Poeae Chloroplast Group 2 (Poeae type)</taxon>
        <taxon>Loliodinae</taxon>
        <taxon>Loliinae</taxon>
        <taxon>Lolium</taxon>
    </lineage>
</organism>
<accession>A0AAD8SDB7</accession>
<feature type="region of interest" description="Disordered" evidence="1">
    <location>
        <begin position="93"/>
        <end position="112"/>
    </location>
</feature>
<proteinExistence type="predicted"/>
<feature type="compositionally biased region" description="Basic and acidic residues" evidence="1">
    <location>
        <begin position="96"/>
        <end position="106"/>
    </location>
</feature>
<evidence type="ECO:0000256" key="1">
    <source>
        <dbReference type="SAM" id="MobiDB-lite"/>
    </source>
</evidence>
<protein>
    <submittedName>
        <fullName evidence="2">Uncharacterized protein</fullName>
    </submittedName>
</protein>
<feature type="region of interest" description="Disordered" evidence="1">
    <location>
        <begin position="148"/>
        <end position="172"/>
    </location>
</feature>
<reference evidence="2" key="1">
    <citation type="submission" date="2023-07" db="EMBL/GenBank/DDBJ databases">
        <title>A chromosome-level genome assembly of Lolium multiflorum.</title>
        <authorList>
            <person name="Chen Y."/>
            <person name="Copetti D."/>
            <person name="Kolliker R."/>
            <person name="Studer B."/>
        </authorList>
    </citation>
    <scope>NUCLEOTIDE SEQUENCE</scope>
    <source>
        <strain evidence="2">02402/16</strain>
        <tissue evidence="2">Leaf</tissue>
    </source>
</reference>
<gene>
    <name evidence="2" type="ORF">QYE76_067449</name>
</gene>
<keyword evidence="3" id="KW-1185">Reference proteome</keyword>
<dbReference type="Proteomes" id="UP001231189">
    <property type="component" value="Unassembled WGS sequence"/>
</dbReference>
<comment type="caution">
    <text evidence="2">The sequence shown here is derived from an EMBL/GenBank/DDBJ whole genome shotgun (WGS) entry which is preliminary data.</text>
</comment>
<dbReference type="EMBL" id="JAUUTY010000004">
    <property type="protein sequence ID" value="KAK1649644.1"/>
    <property type="molecule type" value="Genomic_DNA"/>
</dbReference>
<feature type="compositionally biased region" description="Basic and acidic residues" evidence="1">
    <location>
        <begin position="158"/>
        <end position="172"/>
    </location>
</feature>
<name>A0AAD8SDB7_LOLMU</name>